<gene>
    <name evidence="2" type="ORF">OE105_02460</name>
</gene>
<dbReference type="Pfam" id="PF14147">
    <property type="entry name" value="Spore_YhaL"/>
    <property type="match status" value="1"/>
</dbReference>
<reference evidence="2" key="1">
    <citation type="submission" date="2022-09" db="EMBL/GenBank/DDBJ databases">
        <title>Complete Genomes of Fervidibacillus albus and Fervidibacillus halotolerans isolated from tidal flat sediments.</title>
        <authorList>
            <person name="Kwon K.K."/>
            <person name="Yang S.-H."/>
            <person name="Park M.J."/>
            <person name="Oh H.-M."/>
        </authorList>
    </citation>
    <scope>NUCLEOTIDE SEQUENCE</scope>
    <source>
        <strain evidence="2">MEBiC13594</strain>
    </source>
</reference>
<keyword evidence="1" id="KW-0812">Transmembrane</keyword>
<evidence type="ECO:0000313" key="3">
    <source>
        <dbReference type="Proteomes" id="UP001164726"/>
    </source>
</evidence>
<organism evidence="2 3">
    <name type="scientific">Fervidibacillus halotolerans</name>
    <dbReference type="NCBI Taxonomy" id="2980027"/>
    <lineage>
        <taxon>Bacteria</taxon>
        <taxon>Bacillati</taxon>
        <taxon>Bacillota</taxon>
        <taxon>Bacilli</taxon>
        <taxon>Bacillales</taxon>
        <taxon>Bacillaceae</taxon>
        <taxon>Fervidibacillus</taxon>
    </lineage>
</organism>
<feature type="transmembrane region" description="Helical" evidence="1">
    <location>
        <begin position="6"/>
        <end position="22"/>
    </location>
</feature>
<name>A0A9E8RZ73_9BACI</name>
<evidence type="ECO:0000313" key="2">
    <source>
        <dbReference type="EMBL" id="WAA13008.1"/>
    </source>
</evidence>
<keyword evidence="1" id="KW-1133">Transmembrane helix</keyword>
<evidence type="ECO:0000256" key="1">
    <source>
        <dbReference type="SAM" id="Phobius"/>
    </source>
</evidence>
<keyword evidence="3" id="KW-1185">Reference proteome</keyword>
<dbReference type="EMBL" id="CP106877">
    <property type="protein sequence ID" value="WAA13008.1"/>
    <property type="molecule type" value="Genomic_DNA"/>
</dbReference>
<proteinExistence type="predicted"/>
<accession>A0A9E8RZ73</accession>
<sequence>MDFPFWLWLVIVGIFFSAYMTIRTNKEEREMERKLAEKEGEVYLERIKKERERRKKLSSDTS</sequence>
<dbReference type="KEGG" id="fhl:OE105_02460"/>
<keyword evidence="1" id="KW-0472">Membrane</keyword>
<dbReference type="AlphaFoldDB" id="A0A9E8RZ73"/>
<dbReference type="Proteomes" id="UP001164726">
    <property type="component" value="Chromosome"/>
</dbReference>
<dbReference type="InterPro" id="IPR025428">
    <property type="entry name" value="Spore_YhaL"/>
</dbReference>
<protein>
    <submittedName>
        <fullName evidence="2">Sporulation YhaL family protein</fullName>
    </submittedName>
</protein>
<dbReference type="RefSeq" id="WP_275421144.1">
    <property type="nucleotide sequence ID" value="NZ_CP106877.1"/>
</dbReference>